<feature type="region of interest" description="Disordered" evidence="1">
    <location>
        <begin position="98"/>
        <end position="139"/>
    </location>
</feature>
<dbReference type="Proteomes" id="UP000823388">
    <property type="component" value="Chromosome 7N"/>
</dbReference>
<feature type="region of interest" description="Disordered" evidence="1">
    <location>
        <begin position="178"/>
        <end position="277"/>
    </location>
</feature>
<name>A0A8T0Q7S9_PANVG</name>
<feature type="compositionally biased region" description="Basic residues" evidence="1">
    <location>
        <begin position="199"/>
        <end position="209"/>
    </location>
</feature>
<protein>
    <submittedName>
        <fullName evidence="2">Uncharacterized protein</fullName>
    </submittedName>
</protein>
<keyword evidence="3" id="KW-1185">Reference proteome</keyword>
<organism evidence="2 3">
    <name type="scientific">Panicum virgatum</name>
    <name type="common">Blackwell switchgrass</name>
    <dbReference type="NCBI Taxonomy" id="38727"/>
    <lineage>
        <taxon>Eukaryota</taxon>
        <taxon>Viridiplantae</taxon>
        <taxon>Streptophyta</taxon>
        <taxon>Embryophyta</taxon>
        <taxon>Tracheophyta</taxon>
        <taxon>Spermatophyta</taxon>
        <taxon>Magnoliopsida</taxon>
        <taxon>Liliopsida</taxon>
        <taxon>Poales</taxon>
        <taxon>Poaceae</taxon>
        <taxon>PACMAD clade</taxon>
        <taxon>Panicoideae</taxon>
        <taxon>Panicodae</taxon>
        <taxon>Paniceae</taxon>
        <taxon>Panicinae</taxon>
        <taxon>Panicum</taxon>
        <taxon>Panicum sect. Hiantes</taxon>
    </lineage>
</organism>
<comment type="caution">
    <text evidence="2">The sequence shown here is derived from an EMBL/GenBank/DDBJ whole genome shotgun (WGS) entry which is preliminary data.</text>
</comment>
<feature type="region of interest" description="Disordered" evidence="1">
    <location>
        <begin position="291"/>
        <end position="332"/>
    </location>
</feature>
<dbReference type="AlphaFoldDB" id="A0A8T0Q7S9"/>
<sequence length="332" mass="35815">MWELPRPDHIPAPSYHTFLLLCAWQLWKHRHDVVFRNMEPSLLRLMLACKEDARLWRSARSCRSTATRAGPTPIDTPAGGDVQDNLVRLRPADAMPLRGRLASLGRPPPSSRLAGLRRARPGRPGTAPAPHHPGRQRRRLVHACARAQARRYDARADPKHAVPAASWPGLALHVPSEPRATTVRSPGRPPPRSAGARAGRVRPAGRRARSCSEQAGRRPDGDVGGGPRARVQNPPRNNGFRWQQRRGASARRSHSGPPGGALCATKKALPAGWPGSLAADQLKPRRMHALLPARPGALGSLRPGRPALSLPVPQPPSSSLASSSGPRRGGPC</sequence>
<gene>
    <name evidence="2" type="ORF">PVAP13_7NG391420</name>
</gene>
<feature type="compositionally biased region" description="Low complexity" evidence="1">
    <location>
        <begin position="305"/>
        <end position="326"/>
    </location>
</feature>
<proteinExistence type="predicted"/>
<evidence type="ECO:0000313" key="2">
    <source>
        <dbReference type="EMBL" id="KAG2569425.1"/>
    </source>
</evidence>
<evidence type="ECO:0000256" key="1">
    <source>
        <dbReference type="SAM" id="MobiDB-lite"/>
    </source>
</evidence>
<evidence type="ECO:0000313" key="3">
    <source>
        <dbReference type="Proteomes" id="UP000823388"/>
    </source>
</evidence>
<dbReference type="EMBL" id="CM029050">
    <property type="protein sequence ID" value="KAG2569425.1"/>
    <property type="molecule type" value="Genomic_DNA"/>
</dbReference>
<reference evidence="2" key="1">
    <citation type="submission" date="2020-05" db="EMBL/GenBank/DDBJ databases">
        <title>WGS assembly of Panicum virgatum.</title>
        <authorList>
            <person name="Lovell J.T."/>
            <person name="Jenkins J."/>
            <person name="Shu S."/>
            <person name="Juenger T.E."/>
            <person name="Schmutz J."/>
        </authorList>
    </citation>
    <scope>NUCLEOTIDE SEQUENCE</scope>
    <source>
        <strain evidence="2">AP13</strain>
    </source>
</reference>
<accession>A0A8T0Q7S9</accession>